<dbReference type="PANTHER" id="PTHR24121:SF21">
    <property type="entry name" value="ANKYRIN REPEAT FAMILY PROTEIN"/>
    <property type="match status" value="1"/>
</dbReference>
<dbReference type="InterPro" id="IPR002110">
    <property type="entry name" value="Ankyrin_rpt"/>
</dbReference>
<reference evidence="1 2" key="1">
    <citation type="submission" date="2023-12" db="EMBL/GenBank/DDBJ databases">
        <title>A high-quality genome assembly for Dillenia turbinata (Dilleniales).</title>
        <authorList>
            <person name="Chanderbali A."/>
        </authorList>
    </citation>
    <scope>NUCLEOTIDE SEQUENCE [LARGE SCALE GENOMIC DNA]</scope>
    <source>
        <strain evidence="1">LSX21</strain>
        <tissue evidence="1">Leaf</tissue>
    </source>
</reference>
<dbReference type="SMART" id="SM00248">
    <property type="entry name" value="ANK"/>
    <property type="match status" value="5"/>
</dbReference>
<comment type="caution">
    <text evidence="1">The sequence shown here is derived from an EMBL/GenBank/DDBJ whole genome shotgun (WGS) entry which is preliminary data.</text>
</comment>
<dbReference type="Pfam" id="PF12796">
    <property type="entry name" value="Ank_2"/>
    <property type="match status" value="1"/>
</dbReference>
<dbReference type="PANTHER" id="PTHR24121">
    <property type="entry name" value="NO MECHANORECEPTOR POTENTIAL C, ISOFORM D-RELATED"/>
    <property type="match status" value="1"/>
</dbReference>
<sequence length="420" mass="46572">MLRTTRAEETAKQCNLGAADKLCWSLKEVHFGLLEGRELFGCLYVKGFDLMEVTSNNELFVNKADFETHSRCAVSPFHLQFMVGPLSYPSAVDIVKGSPSSVCPQAPLDQNSNPNHPRIVVPRDNTLGPDVGPDPVQQSERQARARENLNKYLPLYKAALRGDWETAKAIFDSDESALTAEITFFQENALHLAAGAGHARFVINMMNRMSVEALELCDVHGRTALTFAAMAGCIEAARAMVSRNPKLTQLMDKNGRAPILDAALIGSKDVLSYLCSVTRNEEPNSPLSGEKGGRLLNNIIASDHYDVALELLQKYPELALCRDENKITPLDVLAQRPSAFSSAAHLNFWQHLIYSFISLNNRNKDFSRYHGRGDMENPSPNPANTHAKKLILLPFASMVTVYKRMKDPFWSFAAHGISSH</sequence>
<name>A0AAN8V4D8_9MAGN</name>
<dbReference type="EMBL" id="JBAMMX010000020">
    <property type="protein sequence ID" value="KAK6920742.1"/>
    <property type="molecule type" value="Genomic_DNA"/>
</dbReference>
<evidence type="ECO:0000313" key="1">
    <source>
        <dbReference type="EMBL" id="KAK6920742.1"/>
    </source>
</evidence>
<accession>A0AAN8V4D8</accession>
<dbReference type="Gene3D" id="1.25.40.20">
    <property type="entry name" value="Ankyrin repeat-containing domain"/>
    <property type="match status" value="1"/>
</dbReference>
<dbReference type="InterPro" id="IPR036770">
    <property type="entry name" value="Ankyrin_rpt-contain_sf"/>
</dbReference>
<proteinExistence type="predicted"/>
<gene>
    <name evidence="1" type="ORF">RJ641_014420</name>
</gene>
<dbReference type="AlphaFoldDB" id="A0AAN8V4D8"/>
<evidence type="ECO:0000313" key="2">
    <source>
        <dbReference type="Proteomes" id="UP001370490"/>
    </source>
</evidence>
<organism evidence="1 2">
    <name type="scientific">Dillenia turbinata</name>
    <dbReference type="NCBI Taxonomy" id="194707"/>
    <lineage>
        <taxon>Eukaryota</taxon>
        <taxon>Viridiplantae</taxon>
        <taxon>Streptophyta</taxon>
        <taxon>Embryophyta</taxon>
        <taxon>Tracheophyta</taxon>
        <taxon>Spermatophyta</taxon>
        <taxon>Magnoliopsida</taxon>
        <taxon>eudicotyledons</taxon>
        <taxon>Gunneridae</taxon>
        <taxon>Pentapetalae</taxon>
        <taxon>Dilleniales</taxon>
        <taxon>Dilleniaceae</taxon>
        <taxon>Dillenia</taxon>
    </lineage>
</organism>
<keyword evidence="2" id="KW-1185">Reference proteome</keyword>
<protein>
    <submittedName>
        <fullName evidence="1">Uncharacterized protein</fullName>
    </submittedName>
</protein>
<dbReference type="SUPFAM" id="SSF48403">
    <property type="entry name" value="Ankyrin repeat"/>
    <property type="match status" value="1"/>
</dbReference>
<dbReference type="Proteomes" id="UP001370490">
    <property type="component" value="Unassembled WGS sequence"/>
</dbReference>